<feature type="domain" description="Ig-like SoxY" evidence="1">
    <location>
        <begin position="56"/>
        <end position="156"/>
    </location>
</feature>
<name>A0A6S6TRJ5_9BACT</name>
<dbReference type="Gene3D" id="2.60.40.2470">
    <property type="entry name" value="SoxY domain"/>
    <property type="match status" value="1"/>
</dbReference>
<dbReference type="InterPro" id="IPR032711">
    <property type="entry name" value="SoxY"/>
</dbReference>
<organism evidence="2">
    <name type="scientific">uncultured Sulfurovum sp</name>
    <dbReference type="NCBI Taxonomy" id="269237"/>
    <lineage>
        <taxon>Bacteria</taxon>
        <taxon>Pseudomonadati</taxon>
        <taxon>Campylobacterota</taxon>
        <taxon>Epsilonproteobacteria</taxon>
        <taxon>Campylobacterales</taxon>
        <taxon>Sulfurovaceae</taxon>
        <taxon>Sulfurovum</taxon>
        <taxon>environmental samples</taxon>
    </lineage>
</organism>
<dbReference type="InterPro" id="IPR038162">
    <property type="entry name" value="SoxY_sf"/>
</dbReference>
<gene>
    <name evidence="2" type="ORF">HELGO_WM21589</name>
</gene>
<evidence type="ECO:0000313" key="2">
    <source>
        <dbReference type="EMBL" id="CAA6820757.1"/>
    </source>
</evidence>
<accession>A0A6S6TRJ5</accession>
<dbReference type="AlphaFoldDB" id="A0A6S6TRJ5"/>
<dbReference type="EMBL" id="CACVAR010000317">
    <property type="protein sequence ID" value="CAA6820757.1"/>
    <property type="molecule type" value="Genomic_DNA"/>
</dbReference>
<evidence type="ECO:0000259" key="1">
    <source>
        <dbReference type="Pfam" id="PF13501"/>
    </source>
</evidence>
<sequence>MERRNFLTMGVVAAAAVLVPGSLQAVNFRETKPKAWEAEKSSEAIKEMFGEEVFSGPDKLTAVTDKIKMTAPKLAENGGSIPIRLRSDLDIETIAFFQDANPRAATVVFTVPEGQKVDYSFRVKMRQTAYVTVVAKTKDGKLHTLNKEIDVSIGGCGG</sequence>
<proteinExistence type="predicted"/>
<dbReference type="PIRSF" id="PIRSF010312">
    <property type="entry name" value="Sulphur_oxidation_SoxY"/>
    <property type="match status" value="1"/>
</dbReference>
<protein>
    <submittedName>
        <fullName evidence="2">Sulfur oxidation protein</fullName>
    </submittedName>
</protein>
<dbReference type="Pfam" id="PF13501">
    <property type="entry name" value="SoxY"/>
    <property type="match status" value="1"/>
</dbReference>
<dbReference type="InterPro" id="IPR016568">
    <property type="entry name" value="Sulphur_oxidation_SoxY"/>
</dbReference>
<reference evidence="2" key="1">
    <citation type="submission" date="2020-01" db="EMBL/GenBank/DDBJ databases">
        <authorList>
            <person name="Meier V. D."/>
            <person name="Meier V D."/>
        </authorList>
    </citation>
    <scope>NUCLEOTIDE SEQUENCE</scope>
    <source>
        <strain evidence="2">HLG_WM_MAG_03</strain>
    </source>
</reference>